<dbReference type="EMBL" id="VUOB01000085">
    <property type="protein sequence ID" value="KAA2251222.1"/>
    <property type="molecule type" value="Genomic_DNA"/>
</dbReference>
<feature type="domain" description="DUF1707" evidence="3">
    <location>
        <begin position="9"/>
        <end position="61"/>
    </location>
</feature>
<comment type="caution">
    <text evidence="4">The sequence shown here is derived from an EMBL/GenBank/DDBJ whole genome shotgun (WGS) entry which is preliminary data.</text>
</comment>
<reference evidence="4 5" key="1">
    <citation type="submission" date="2019-09" db="EMBL/GenBank/DDBJ databases">
        <title>Goodfellowia gen. nov., a new genus of the Pseudonocardineae related to Actinoalloteichus, containing Goodfellowia coeruleoviolacea gen. nov., comb. nov. gen. nov., comb. nov.</title>
        <authorList>
            <person name="Labeda D."/>
        </authorList>
    </citation>
    <scope>NUCLEOTIDE SEQUENCE [LARGE SCALE GENOMIC DNA]</scope>
    <source>
        <strain evidence="4 5">AN110305</strain>
    </source>
</reference>
<keyword evidence="5" id="KW-1185">Reference proteome</keyword>
<feature type="transmembrane region" description="Helical" evidence="2">
    <location>
        <begin position="104"/>
        <end position="123"/>
    </location>
</feature>
<feature type="region of interest" description="Disordered" evidence="1">
    <location>
        <begin position="58"/>
        <end position="91"/>
    </location>
</feature>
<dbReference type="Pfam" id="PF08044">
    <property type="entry name" value="DUF1707"/>
    <property type="match status" value="1"/>
</dbReference>
<dbReference type="InterPro" id="IPR012551">
    <property type="entry name" value="DUF1707_SHOCT-like"/>
</dbReference>
<keyword evidence="2" id="KW-0812">Transmembrane</keyword>
<feature type="transmembrane region" description="Helical" evidence="2">
    <location>
        <begin position="129"/>
        <end position="149"/>
    </location>
</feature>
<dbReference type="OrthoDB" id="3534574at2"/>
<keyword evidence="2" id="KW-0472">Membrane</keyword>
<evidence type="ECO:0000313" key="5">
    <source>
        <dbReference type="Proteomes" id="UP000323454"/>
    </source>
</evidence>
<reference evidence="4 5" key="2">
    <citation type="submission" date="2019-09" db="EMBL/GenBank/DDBJ databases">
        <authorList>
            <person name="Jin C."/>
        </authorList>
    </citation>
    <scope>NUCLEOTIDE SEQUENCE [LARGE SCALE GENOMIC DNA]</scope>
    <source>
        <strain evidence="4 5">AN110305</strain>
    </source>
</reference>
<dbReference type="RefSeq" id="WP_149854761.1">
    <property type="nucleotide sequence ID" value="NZ_VUOB01000085.1"/>
</dbReference>
<sequence>MSEFPSPDIRIGDTEREQALTALGEHMSAGRLDIDEYGDRTAKVAAARTRRELVEVFTDLPDPRPSFAPAAPAAPPPPRPAAPVAQPAASNVPDFRNRTDIQRATAGVVSASWLICILLVAVVHLPGQLFILPIALSIMMGSIWGNRGNGRDRRRNRRRDWR</sequence>
<name>A0A5B2WKK0_9PSEU</name>
<evidence type="ECO:0000313" key="4">
    <source>
        <dbReference type="EMBL" id="KAA2251222.1"/>
    </source>
</evidence>
<feature type="compositionally biased region" description="Pro residues" evidence="1">
    <location>
        <begin position="72"/>
        <end position="81"/>
    </location>
</feature>
<gene>
    <name evidence="4" type="ORF">F0L68_38015</name>
</gene>
<dbReference type="Proteomes" id="UP000323454">
    <property type="component" value="Unassembled WGS sequence"/>
</dbReference>
<keyword evidence="2" id="KW-1133">Transmembrane helix</keyword>
<evidence type="ECO:0000259" key="3">
    <source>
        <dbReference type="Pfam" id="PF08044"/>
    </source>
</evidence>
<accession>A0A5B2WKK0</accession>
<evidence type="ECO:0000256" key="2">
    <source>
        <dbReference type="SAM" id="Phobius"/>
    </source>
</evidence>
<proteinExistence type="predicted"/>
<evidence type="ECO:0000256" key="1">
    <source>
        <dbReference type="SAM" id="MobiDB-lite"/>
    </source>
</evidence>
<dbReference type="AlphaFoldDB" id="A0A5B2WKK0"/>
<organism evidence="4 5">
    <name type="scientific">Solihabitans fulvus</name>
    <dbReference type="NCBI Taxonomy" id="1892852"/>
    <lineage>
        <taxon>Bacteria</taxon>
        <taxon>Bacillati</taxon>
        <taxon>Actinomycetota</taxon>
        <taxon>Actinomycetes</taxon>
        <taxon>Pseudonocardiales</taxon>
        <taxon>Pseudonocardiaceae</taxon>
        <taxon>Solihabitans</taxon>
    </lineage>
</organism>
<protein>
    <submittedName>
        <fullName evidence="4">DUF1707 domain-containing protein</fullName>
    </submittedName>
</protein>